<reference evidence="2" key="1">
    <citation type="submission" date="2021-03" db="EMBL/GenBank/DDBJ databases">
        <title>Leucobacter chromiisoli sp. nov., isolated from chromium-containing soil of chemical plant.</title>
        <authorList>
            <person name="Xu Z."/>
        </authorList>
    </citation>
    <scope>NUCLEOTIDE SEQUENCE</scope>
    <source>
        <strain evidence="2">S27</strain>
    </source>
</reference>
<dbReference type="EMBL" id="JAGDYM010000014">
    <property type="protein sequence ID" value="MBO1902717.1"/>
    <property type="molecule type" value="Genomic_DNA"/>
</dbReference>
<dbReference type="Proteomes" id="UP000664382">
    <property type="component" value="Unassembled WGS sequence"/>
</dbReference>
<dbReference type="AlphaFoldDB" id="A0A939MPS8"/>
<evidence type="ECO:0000313" key="2">
    <source>
        <dbReference type="EMBL" id="MBO1902717.1"/>
    </source>
</evidence>
<accession>A0A939MPS8</accession>
<feature type="compositionally biased region" description="Basic and acidic residues" evidence="1">
    <location>
        <begin position="84"/>
        <end position="94"/>
    </location>
</feature>
<protein>
    <submittedName>
        <fullName evidence="2">Uncharacterized protein</fullName>
    </submittedName>
</protein>
<evidence type="ECO:0000256" key="1">
    <source>
        <dbReference type="SAM" id="MobiDB-lite"/>
    </source>
</evidence>
<proteinExistence type="predicted"/>
<name>A0A939MPS8_9MICO</name>
<comment type="caution">
    <text evidence="2">The sequence shown here is derived from an EMBL/GenBank/DDBJ whole genome shotgun (WGS) entry which is preliminary data.</text>
</comment>
<evidence type="ECO:0000313" key="3">
    <source>
        <dbReference type="Proteomes" id="UP000664382"/>
    </source>
</evidence>
<organism evidence="2 3">
    <name type="scientific">Leucobacter weissii</name>
    <dbReference type="NCBI Taxonomy" id="1983706"/>
    <lineage>
        <taxon>Bacteria</taxon>
        <taxon>Bacillati</taxon>
        <taxon>Actinomycetota</taxon>
        <taxon>Actinomycetes</taxon>
        <taxon>Micrococcales</taxon>
        <taxon>Microbacteriaceae</taxon>
        <taxon>Leucobacter</taxon>
    </lineage>
</organism>
<keyword evidence="3" id="KW-1185">Reference proteome</keyword>
<dbReference type="RefSeq" id="WP_208098482.1">
    <property type="nucleotide sequence ID" value="NZ_JAGDYM010000014.1"/>
</dbReference>
<sequence>MGKREPRRRLWHETPYDGVPGFYAAMQRFFYQFEGTAQLGDRNEPAYVPPADPKCPVCGRSLALHRFDRGGPGRTTHMKCPPKPQDRTEGGRDG</sequence>
<feature type="region of interest" description="Disordered" evidence="1">
    <location>
        <begin position="66"/>
        <end position="94"/>
    </location>
</feature>
<gene>
    <name evidence="2" type="ORF">J4H92_12245</name>
</gene>